<keyword evidence="3 4" id="KW-0687">Ribonucleoprotein</keyword>
<dbReference type="Gene3D" id="3.30.860.10">
    <property type="entry name" value="30s Ribosomal Protein S19, Chain A"/>
    <property type="match status" value="1"/>
</dbReference>
<geneLocation type="mitochondrion" evidence="5"/>
<evidence type="ECO:0000256" key="2">
    <source>
        <dbReference type="ARBA" id="ARBA00022980"/>
    </source>
</evidence>
<dbReference type="Pfam" id="PF00203">
    <property type="entry name" value="Ribosomal_S19"/>
    <property type="match status" value="1"/>
</dbReference>
<dbReference type="HAMAP" id="MF_00531">
    <property type="entry name" value="Ribosomal_uS19"/>
    <property type="match status" value="1"/>
</dbReference>
<keyword evidence="5" id="KW-0496">Mitochondrion</keyword>
<dbReference type="PROSITE" id="PS00323">
    <property type="entry name" value="RIBOSOMAL_S19"/>
    <property type="match status" value="1"/>
</dbReference>
<dbReference type="GO" id="GO:0003735">
    <property type="term" value="F:structural constituent of ribosome"/>
    <property type="evidence" value="ECO:0007669"/>
    <property type="project" value="InterPro"/>
</dbReference>
<dbReference type="GO" id="GO:0003723">
    <property type="term" value="F:RNA binding"/>
    <property type="evidence" value="ECO:0007669"/>
    <property type="project" value="InterPro"/>
</dbReference>
<protein>
    <submittedName>
        <fullName evidence="5">Ribosomal protein S19</fullName>
    </submittedName>
</protein>
<keyword evidence="2 4" id="KW-0689">Ribosomal protein</keyword>
<dbReference type="InterPro" id="IPR023575">
    <property type="entry name" value="Ribosomal_uS19_SF"/>
</dbReference>
<evidence type="ECO:0000256" key="4">
    <source>
        <dbReference type="RuleBase" id="RU003485"/>
    </source>
</evidence>
<dbReference type="EMBL" id="JN378734">
    <property type="protein sequence ID" value="AEP20729.1"/>
    <property type="molecule type" value="Genomic_DNA"/>
</dbReference>
<dbReference type="GO" id="GO:1990904">
    <property type="term" value="C:ribonucleoprotein complex"/>
    <property type="evidence" value="ECO:0007669"/>
    <property type="project" value="UniProtKB-KW"/>
</dbReference>
<evidence type="ECO:0000256" key="3">
    <source>
        <dbReference type="ARBA" id="ARBA00023274"/>
    </source>
</evidence>
<gene>
    <name evidence="5" type="primary">rps19</name>
</gene>
<reference evidence="5" key="1">
    <citation type="journal article" date="2012" name="PLoS ONE">
        <title>Tertiary endosymbiosis in two dinotoms has generated little change in the mitochondrial genomes of their dinoflagellate hosts and diatom endosymbionts.</title>
        <authorList>
            <person name="Imanian B."/>
            <person name="Pombert J.F."/>
            <person name="Dorrell R.G."/>
            <person name="Burki F."/>
            <person name="Keeling P.J."/>
        </authorList>
    </citation>
    <scope>NUCLEOTIDE SEQUENCE</scope>
</reference>
<sequence>MKRSKWKGPLIKSRDLEKKLPILPRNYQVISNVVGLSCNVHSGKKFITLSLTEDMIGHKLGEFVPTRERFEFKKKKKKNNF</sequence>
<evidence type="ECO:0000313" key="5">
    <source>
        <dbReference type="EMBL" id="AEP20729.1"/>
    </source>
</evidence>
<dbReference type="SUPFAM" id="SSF54570">
    <property type="entry name" value="Ribosomal protein S19"/>
    <property type="match status" value="1"/>
</dbReference>
<dbReference type="GO" id="GO:0006412">
    <property type="term" value="P:translation"/>
    <property type="evidence" value="ECO:0007669"/>
    <property type="project" value="InterPro"/>
</dbReference>
<dbReference type="InterPro" id="IPR020934">
    <property type="entry name" value="Ribosomal_uS19_CS"/>
</dbReference>
<comment type="similarity">
    <text evidence="1 4">Belongs to the universal ribosomal protein uS19 family.</text>
</comment>
<evidence type="ECO:0000256" key="1">
    <source>
        <dbReference type="ARBA" id="ARBA00007345"/>
    </source>
</evidence>
<dbReference type="AlphaFoldDB" id="I6N5S2"/>
<name>I6N5S2_9STRA</name>
<accession>I6N5S2</accession>
<proteinExistence type="inferred from homology"/>
<dbReference type="GO" id="GO:0005840">
    <property type="term" value="C:ribosome"/>
    <property type="evidence" value="ECO:0007669"/>
    <property type="project" value="UniProtKB-KW"/>
</dbReference>
<organism evidence="5">
    <name type="scientific">Kryptoperidinium foliaceum endosymbiont</name>
    <dbReference type="NCBI Taxonomy" id="1079369"/>
    <lineage>
        <taxon>Eukaryota</taxon>
        <taxon>Sar</taxon>
        <taxon>Stramenopiles</taxon>
        <taxon>Ochrophyta</taxon>
        <taxon>Bacillariophyta</taxon>
        <taxon>Bacillariophyceae</taxon>
        <taxon>Bacillariophycidae</taxon>
    </lineage>
</organism>
<dbReference type="PIRSF" id="PIRSF002144">
    <property type="entry name" value="Ribosomal_S19"/>
    <property type="match status" value="1"/>
</dbReference>
<dbReference type="InterPro" id="IPR002222">
    <property type="entry name" value="Ribosomal_uS19"/>
</dbReference>
<dbReference type="PRINTS" id="PR00975">
    <property type="entry name" value="RIBOSOMALS19"/>
</dbReference>